<dbReference type="GO" id="GO:0005737">
    <property type="term" value="C:cytoplasm"/>
    <property type="evidence" value="ECO:0007669"/>
    <property type="project" value="TreeGrafter"/>
</dbReference>
<gene>
    <name evidence="13" type="ORF">B9G98_03771</name>
</gene>
<evidence type="ECO:0000256" key="7">
    <source>
        <dbReference type="ARBA" id="ARBA00023306"/>
    </source>
</evidence>
<feature type="domain" description="Rhodanese" evidence="12">
    <location>
        <begin position="309"/>
        <end position="419"/>
    </location>
</feature>
<dbReference type="GO" id="GO:0005634">
    <property type="term" value="C:nucleus"/>
    <property type="evidence" value="ECO:0007669"/>
    <property type="project" value="TreeGrafter"/>
</dbReference>
<evidence type="ECO:0000313" key="13">
    <source>
        <dbReference type="EMBL" id="PRT56151.1"/>
    </source>
</evidence>
<keyword evidence="5 10" id="KW-0378">Hydrolase</keyword>
<keyword evidence="7 10" id="KW-0131">Cell cycle</keyword>
<evidence type="ECO:0000256" key="9">
    <source>
        <dbReference type="ARBA" id="ARBA00067190"/>
    </source>
</evidence>
<dbReference type="GO" id="GO:0010971">
    <property type="term" value="P:positive regulation of G2/M transition of mitotic cell cycle"/>
    <property type="evidence" value="ECO:0007669"/>
    <property type="project" value="TreeGrafter"/>
</dbReference>
<feature type="region of interest" description="Disordered" evidence="11">
    <location>
        <begin position="1"/>
        <end position="20"/>
    </location>
</feature>
<dbReference type="Gene3D" id="3.40.250.10">
    <property type="entry name" value="Rhodanese-like domain"/>
    <property type="match status" value="1"/>
</dbReference>
<sequence length="479" mass="53644">MEIFSEYPQDHTPVDRRGPLGIMDRPVFSPLDSSPGFFPTGARLFQPLPREPNASTSGLSATDLAADMSENFHIGNRSKVITPRRTLFPVNNNKMSSKLAGRSHTLMEPPSSFFDKENAVPLCLAATTSTPLHSSAESTGPQFKLPTKKAGELKSLKAPTRQIMSTPSLPAYDTSGGISSYDGSSLEDTFDKHSFLSGEDMKPATTLRSTFERALAASTGCPPAKVRRTQSMFQSTEQFLSQQMSPSSPVPLPPLINSSSVEDELSEEATSILGQPGCEIETFTVKQDQFRRIKRETLCELLDGKYKHIYGRVLVIDCRFEYEYEGGHIAGAINISSKTRLLQELLSDVQRIKGGSNEQTLLVFHCEYSAYRGPLMASRLRQLDREINLIHYPKLHYPDIVILDGGYSQFYQLHHTRCEPQNYVGMNDDIHRKVCERELDRFRDTMRLRKSPVLRCNEGSPGKPFKFPGLDHSTPCRRK</sequence>
<dbReference type="PROSITE" id="PS50206">
    <property type="entry name" value="RHODANESE_3"/>
    <property type="match status" value="1"/>
</dbReference>
<dbReference type="GO" id="GO:0051301">
    <property type="term" value="P:cell division"/>
    <property type="evidence" value="ECO:0007669"/>
    <property type="project" value="UniProtKB-UniRule"/>
</dbReference>
<reference evidence="13 14" key="1">
    <citation type="submission" date="2017-04" db="EMBL/GenBank/DDBJ databases">
        <title>Genome sequencing of [Candida] sorbophila.</title>
        <authorList>
            <person name="Ahn J.O."/>
        </authorList>
    </citation>
    <scope>NUCLEOTIDE SEQUENCE [LARGE SCALE GENOMIC DNA]</scope>
    <source>
        <strain evidence="13 14">DS02</strain>
    </source>
</reference>
<keyword evidence="4 10" id="KW-0498">Mitosis</keyword>
<evidence type="ECO:0000256" key="2">
    <source>
        <dbReference type="ARBA" id="ARBA00013064"/>
    </source>
</evidence>
<keyword evidence="6 10" id="KW-0904">Protein phosphatase</keyword>
<name>A0A2T0FMD6_9ASCO</name>
<dbReference type="EC" id="3.1.3.48" evidence="2 10"/>
<accession>A0A2T0FMD6</accession>
<dbReference type="GO" id="GO:0110032">
    <property type="term" value="P:positive regulation of G2/MI transition of meiotic cell cycle"/>
    <property type="evidence" value="ECO:0007669"/>
    <property type="project" value="TreeGrafter"/>
</dbReference>
<evidence type="ECO:0000256" key="6">
    <source>
        <dbReference type="ARBA" id="ARBA00022912"/>
    </source>
</evidence>
<protein>
    <recommendedName>
        <fullName evidence="9 10">M-phase inducer phosphatase</fullName>
        <ecNumber evidence="2 10">3.1.3.48</ecNumber>
    </recommendedName>
</protein>
<dbReference type="InterPro" id="IPR000751">
    <property type="entry name" value="MPI_Phosphatase"/>
</dbReference>
<evidence type="ECO:0000259" key="12">
    <source>
        <dbReference type="PROSITE" id="PS50206"/>
    </source>
</evidence>
<proteinExistence type="inferred from homology"/>
<dbReference type="FunFam" id="3.40.250.10:FF:000021">
    <property type="entry name" value="M-phase inducer phosphatase cdc-25.2"/>
    <property type="match status" value="1"/>
</dbReference>
<evidence type="ECO:0000256" key="10">
    <source>
        <dbReference type="RuleBase" id="RU368028"/>
    </source>
</evidence>
<dbReference type="GeneID" id="36517519"/>
<dbReference type="AlphaFoldDB" id="A0A2T0FMD6"/>
<dbReference type="InterPro" id="IPR001763">
    <property type="entry name" value="Rhodanese-like_dom"/>
</dbReference>
<dbReference type="STRING" id="45607.A0A2T0FMD6"/>
<dbReference type="Pfam" id="PF00581">
    <property type="entry name" value="Rhodanese"/>
    <property type="match status" value="1"/>
</dbReference>
<evidence type="ECO:0000256" key="3">
    <source>
        <dbReference type="ARBA" id="ARBA00022618"/>
    </source>
</evidence>
<dbReference type="InterPro" id="IPR036873">
    <property type="entry name" value="Rhodanese-like_dom_sf"/>
</dbReference>
<dbReference type="CDD" id="cd01530">
    <property type="entry name" value="Cdc25"/>
    <property type="match status" value="1"/>
</dbReference>
<evidence type="ECO:0000313" key="14">
    <source>
        <dbReference type="Proteomes" id="UP000238350"/>
    </source>
</evidence>
<dbReference type="GO" id="GO:0004725">
    <property type="term" value="F:protein tyrosine phosphatase activity"/>
    <property type="evidence" value="ECO:0007669"/>
    <property type="project" value="UniProtKB-UniRule"/>
</dbReference>
<dbReference type="OrthoDB" id="26523at2759"/>
<dbReference type="Proteomes" id="UP000238350">
    <property type="component" value="Unassembled WGS sequence"/>
</dbReference>
<comment type="similarity">
    <text evidence="1 10">Belongs to the MPI phosphatase family.</text>
</comment>
<comment type="function">
    <text evidence="10">Tyrosine protein phosphatase which functions as a dosage-dependent inducer of mitotic progression.</text>
</comment>
<keyword evidence="3 10" id="KW-0132">Cell division</keyword>
<feature type="compositionally biased region" description="Basic and acidic residues" evidence="11">
    <location>
        <begin position="8"/>
        <end position="18"/>
    </location>
</feature>
<evidence type="ECO:0000256" key="5">
    <source>
        <dbReference type="ARBA" id="ARBA00022801"/>
    </source>
</evidence>
<organism evidence="13 14">
    <name type="scientific">Wickerhamiella sorbophila</name>
    <dbReference type="NCBI Taxonomy" id="45607"/>
    <lineage>
        <taxon>Eukaryota</taxon>
        <taxon>Fungi</taxon>
        <taxon>Dikarya</taxon>
        <taxon>Ascomycota</taxon>
        <taxon>Saccharomycotina</taxon>
        <taxon>Dipodascomycetes</taxon>
        <taxon>Dipodascales</taxon>
        <taxon>Trichomonascaceae</taxon>
        <taxon>Wickerhamiella</taxon>
    </lineage>
</organism>
<dbReference type="RefSeq" id="XP_024666096.1">
    <property type="nucleotide sequence ID" value="XM_024810328.1"/>
</dbReference>
<dbReference type="PANTHER" id="PTHR10828:SF17">
    <property type="entry name" value="PROTEIN-TYROSINE-PHOSPHATASE"/>
    <property type="match status" value="1"/>
</dbReference>
<evidence type="ECO:0000256" key="8">
    <source>
        <dbReference type="ARBA" id="ARBA00051722"/>
    </source>
</evidence>
<dbReference type="PRINTS" id="PR00716">
    <property type="entry name" value="MPIPHPHTASE"/>
</dbReference>
<dbReference type="GO" id="GO:0000086">
    <property type="term" value="P:G2/M transition of mitotic cell cycle"/>
    <property type="evidence" value="ECO:0007669"/>
    <property type="project" value="TreeGrafter"/>
</dbReference>
<comment type="caution">
    <text evidence="13">The sequence shown here is derived from an EMBL/GenBank/DDBJ whole genome shotgun (WGS) entry which is preliminary data.</text>
</comment>
<dbReference type="SUPFAM" id="SSF52821">
    <property type="entry name" value="Rhodanese/Cell cycle control phosphatase"/>
    <property type="match status" value="1"/>
</dbReference>
<dbReference type="SMART" id="SM00450">
    <property type="entry name" value="RHOD"/>
    <property type="match status" value="1"/>
</dbReference>
<dbReference type="PANTHER" id="PTHR10828">
    <property type="entry name" value="M-PHASE INDUCER PHOSPHATASE DUAL SPECIFICITY PHOSPHATASE CDC25"/>
    <property type="match status" value="1"/>
</dbReference>
<keyword evidence="14" id="KW-1185">Reference proteome</keyword>
<evidence type="ECO:0000256" key="4">
    <source>
        <dbReference type="ARBA" id="ARBA00022776"/>
    </source>
</evidence>
<evidence type="ECO:0000256" key="11">
    <source>
        <dbReference type="SAM" id="MobiDB-lite"/>
    </source>
</evidence>
<dbReference type="EMBL" id="NDIQ01000022">
    <property type="protein sequence ID" value="PRT56151.1"/>
    <property type="molecule type" value="Genomic_DNA"/>
</dbReference>
<comment type="catalytic activity">
    <reaction evidence="8 10">
        <text>O-phospho-L-tyrosyl-[protein] + H2O = L-tyrosyl-[protein] + phosphate</text>
        <dbReference type="Rhea" id="RHEA:10684"/>
        <dbReference type="Rhea" id="RHEA-COMP:10136"/>
        <dbReference type="Rhea" id="RHEA-COMP:20101"/>
        <dbReference type="ChEBI" id="CHEBI:15377"/>
        <dbReference type="ChEBI" id="CHEBI:43474"/>
        <dbReference type="ChEBI" id="CHEBI:46858"/>
        <dbReference type="ChEBI" id="CHEBI:61978"/>
        <dbReference type="EC" id="3.1.3.48"/>
    </reaction>
</comment>
<evidence type="ECO:0000256" key="1">
    <source>
        <dbReference type="ARBA" id="ARBA00011065"/>
    </source>
</evidence>